<dbReference type="InterPro" id="IPR008386">
    <property type="entry name" value="ATP_synth_F0_esu_mt"/>
</dbReference>
<dbReference type="GO" id="GO:0045259">
    <property type="term" value="C:proton-transporting ATP synthase complex"/>
    <property type="evidence" value="ECO:0007669"/>
    <property type="project" value="UniProtKB-UniRule"/>
</dbReference>
<evidence type="ECO:0000256" key="4">
    <source>
        <dbReference type="ARBA" id="ARBA00022547"/>
    </source>
</evidence>
<dbReference type="GO" id="GO:0015986">
    <property type="term" value="P:proton motive force-driven ATP synthesis"/>
    <property type="evidence" value="ECO:0007669"/>
    <property type="project" value="InterPro"/>
</dbReference>
<evidence type="ECO:0000256" key="3">
    <source>
        <dbReference type="ARBA" id="ARBA00022448"/>
    </source>
</evidence>
<evidence type="ECO:0000313" key="13">
    <source>
        <dbReference type="Proteomes" id="UP000807716"/>
    </source>
</evidence>
<gene>
    <name evidence="12" type="ORF">DFQ27_004320</name>
</gene>
<dbReference type="Proteomes" id="UP000807716">
    <property type="component" value="Unassembled WGS sequence"/>
</dbReference>
<dbReference type="OrthoDB" id="2125027at2759"/>
<evidence type="ECO:0000256" key="2">
    <source>
        <dbReference type="ARBA" id="ARBA00007333"/>
    </source>
</evidence>
<comment type="similarity">
    <text evidence="2 11">Belongs to the ATPase e subunit family.</text>
</comment>
<evidence type="ECO:0000256" key="1">
    <source>
        <dbReference type="ARBA" id="ARBA00004273"/>
    </source>
</evidence>
<dbReference type="GO" id="GO:0015078">
    <property type="term" value="F:proton transmembrane transporter activity"/>
    <property type="evidence" value="ECO:0007669"/>
    <property type="project" value="InterPro"/>
</dbReference>
<evidence type="ECO:0000256" key="7">
    <source>
        <dbReference type="ARBA" id="ARBA00023065"/>
    </source>
</evidence>
<keyword evidence="6 11" id="KW-0999">Mitochondrion inner membrane</keyword>
<sequence length="87" mass="9636">MVNPVRNVARWSALVAGLAYGFNHHNTLVAQEAKRAEEIKKVKHEALIAKAKVEWTKMNTPAGGIITDPENPGFDLEKVLIHYSETA</sequence>
<comment type="subcellular location">
    <subcellularLocation>
        <location evidence="1 11">Mitochondrion inner membrane</location>
    </subcellularLocation>
</comment>
<comment type="caution">
    <text evidence="12">The sequence shown here is derived from an EMBL/GenBank/DDBJ whole genome shotgun (WGS) entry which is preliminary data.</text>
</comment>
<dbReference type="GO" id="GO:0005743">
    <property type="term" value="C:mitochondrial inner membrane"/>
    <property type="evidence" value="ECO:0007669"/>
    <property type="project" value="UniProtKB-SubCell"/>
</dbReference>
<evidence type="ECO:0000256" key="11">
    <source>
        <dbReference type="RuleBase" id="RU367005"/>
    </source>
</evidence>
<dbReference type="EMBL" id="JAAAJB010000030">
    <property type="protein sequence ID" value="KAG0269258.1"/>
    <property type="molecule type" value="Genomic_DNA"/>
</dbReference>
<comment type="function">
    <text evidence="11">Subunit e, of the mitochondrial membrane ATP synthase complex (F(1)F(0) ATP synthase or Complex V) that produces ATP from ADP in the presence of a proton gradient across the membrane which is generated by electron transport complexes of the respiratory chain. ATP synthase complex consist of a soluble F(1) head domain - the catalytic core - and a membrane F(1) domain - the membrane proton channel. These two domains are linked by a central stalk rotating inside the F(1) region and a stationary peripheral stalk. During catalysis, ATP synthesis in the catalytic domain of F(1) is coupled via a rotary mechanism of the central stalk subunits to proton translocation. In vivo, can only synthesize ATP although its ATP hydrolase activity can be activated artificially in vitro. Part of the complex F(0) domain.</text>
</comment>
<keyword evidence="5 11" id="KW-0375">Hydrogen ion transport</keyword>
<keyword evidence="8 11" id="KW-0496">Mitochondrion</keyword>
<comment type="subunit">
    <text evidence="11">F-type ATPases have 2 components, CF(1) - the catalytic core - and CF(0) - the membrane proton channel. CF(1) and CF(0) have multiple subunits.</text>
</comment>
<evidence type="ECO:0000256" key="5">
    <source>
        <dbReference type="ARBA" id="ARBA00022781"/>
    </source>
</evidence>
<evidence type="ECO:0000313" key="12">
    <source>
        <dbReference type="EMBL" id="KAG0269258.1"/>
    </source>
</evidence>
<keyword evidence="4 11" id="KW-0138">CF(0)</keyword>
<dbReference type="AlphaFoldDB" id="A0A9P6QHV4"/>
<keyword evidence="10 11" id="KW-0066">ATP synthesis</keyword>
<organism evidence="12 13">
    <name type="scientific">Actinomortierella ambigua</name>
    <dbReference type="NCBI Taxonomy" id="1343610"/>
    <lineage>
        <taxon>Eukaryota</taxon>
        <taxon>Fungi</taxon>
        <taxon>Fungi incertae sedis</taxon>
        <taxon>Mucoromycota</taxon>
        <taxon>Mortierellomycotina</taxon>
        <taxon>Mortierellomycetes</taxon>
        <taxon>Mortierellales</taxon>
        <taxon>Mortierellaceae</taxon>
        <taxon>Actinomortierella</taxon>
    </lineage>
</organism>
<proteinExistence type="inferred from homology"/>
<keyword evidence="3 11" id="KW-0813">Transport</keyword>
<dbReference type="Pfam" id="PF05680">
    <property type="entry name" value="ATP-synt_E"/>
    <property type="match status" value="1"/>
</dbReference>
<evidence type="ECO:0000256" key="6">
    <source>
        <dbReference type="ARBA" id="ARBA00022792"/>
    </source>
</evidence>
<keyword evidence="9" id="KW-0472">Membrane</keyword>
<evidence type="ECO:0000256" key="8">
    <source>
        <dbReference type="ARBA" id="ARBA00023128"/>
    </source>
</evidence>
<reference evidence="12" key="1">
    <citation type="journal article" date="2020" name="Fungal Divers.">
        <title>Resolving the Mortierellaceae phylogeny through synthesis of multi-gene phylogenetics and phylogenomics.</title>
        <authorList>
            <person name="Vandepol N."/>
            <person name="Liber J."/>
            <person name="Desiro A."/>
            <person name="Na H."/>
            <person name="Kennedy M."/>
            <person name="Barry K."/>
            <person name="Grigoriev I.V."/>
            <person name="Miller A.N."/>
            <person name="O'Donnell K."/>
            <person name="Stajich J.E."/>
            <person name="Bonito G."/>
        </authorList>
    </citation>
    <scope>NUCLEOTIDE SEQUENCE</scope>
    <source>
        <strain evidence="12">BC1065</strain>
    </source>
</reference>
<protein>
    <recommendedName>
        <fullName evidence="11">ATP synthase F(0) complex subunit e, mitochondrial</fullName>
    </recommendedName>
</protein>
<evidence type="ECO:0000256" key="9">
    <source>
        <dbReference type="ARBA" id="ARBA00023136"/>
    </source>
</evidence>
<keyword evidence="13" id="KW-1185">Reference proteome</keyword>
<accession>A0A9P6QHV4</accession>
<keyword evidence="7 11" id="KW-0406">Ion transport</keyword>
<name>A0A9P6QHV4_9FUNG</name>
<evidence type="ECO:0000256" key="10">
    <source>
        <dbReference type="ARBA" id="ARBA00023310"/>
    </source>
</evidence>